<name>A0ABP1G5M3_9CHLO</name>
<gene>
    <name evidence="3" type="primary">g7927</name>
    <name evidence="3" type="ORF">VP750_LOCUS6806</name>
</gene>
<evidence type="ECO:0000259" key="2">
    <source>
        <dbReference type="PROSITE" id="PS50172"/>
    </source>
</evidence>
<organism evidence="3 4">
    <name type="scientific">Coccomyxa viridis</name>
    <dbReference type="NCBI Taxonomy" id="1274662"/>
    <lineage>
        <taxon>Eukaryota</taxon>
        <taxon>Viridiplantae</taxon>
        <taxon>Chlorophyta</taxon>
        <taxon>core chlorophytes</taxon>
        <taxon>Trebouxiophyceae</taxon>
        <taxon>Trebouxiophyceae incertae sedis</taxon>
        <taxon>Coccomyxaceae</taxon>
        <taxon>Coccomyxa</taxon>
    </lineage>
</organism>
<dbReference type="InterPro" id="IPR036420">
    <property type="entry name" value="BRCT_dom_sf"/>
</dbReference>
<feature type="domain" description="BRCT" evidence="2">
    <location>
        <begin position="1208"/>
        <end position="1297"/>
    </location>
</feature>
<dbReference type="Gene3D" id="3.40.50.10190">
    <property type="entry name" value="BRCT domain"/>
    <property type="match status" value="1"/>
</dbReference>
<feature type="compositionally biased region" description="Polar residues" evidence="1">
    <location>
        <begin position="961"/>
        <end position="977"/>
    </location>
</feature>
<accession>A0ABP1G5M3</accession>
<evidence type="ECO:0000313" key="4">
    <source>
        <dbReference type="Proteomes" id="UP001497392"/>
    </source>
</evidence>
<dbReference type="CDD" id="cd17744">
    <property type="entry name" value="BRCT_MDC1_rpt1"/>
    <property type="match status" value="1"/>
</dbReference>
<feature type="compositionally biased region" description="Low complexity" evidence="1">
    <location>
        <begin position="839"/>
        <end position="856"/>
    </location>
</feature>
<feature type="compositionally biased region" description="Low complexity" evidence="1">
    <location>
        <begin position="492"/>
        <end position="506"/>
    </location>
</feature>
<dbReference type="EMBL" id="CAXHTA020000012">
    <property type="protein sequence ID" value="CAL5225147.1"/>
    <property type="molecule type" value="Genomic_DNA"/>
</dbReference>
<feature type="compositionally biased region" description="Polar residues" evidence="1">
    <location>
        <begin position="291"/>
        <end position="302"/>
    </location>
</feature>
<feature type="compositionally biased region" description="Low complexity" evidence="1">
    <location>
        <begin position="802"/>
        <end position="815"/>
    </location>
</feature>
<feature type="compositionally biased region" description="Low complexity" evidence="1">
    <location>
        <begin position="646"/>
        <end position="678"/>
    </location>
</feature>
<feature type="compositionally biased region" description="Low complexity" evidence="1">
    <location>
        <begin position="139"/>
        <end position="153"/>
    </location>
</feature>
<evidence type="ECO:0000313" key="3">
    <source>
        <dbReference type="EMBL" id="CAL5225147.1"/>
    </source>
</evidence>
<dbReference type="SUPFAM" id="SSF52113">
    <property type="entry name" value="BRCT domain"/>
    <property type="match status" value="1"/>
</dbReference>
<dbReference type="Proteomes" id="UP001497392">
    <property type="component" value="Unassembled WGS sequence"/>
</dbReference>
<feature type="compositionally biased region" description="Acidic residues" evidence="1">
    <location>
        <begin position="771"/>
        <end position="784"/>
    </location>
</feature>
<dbReference type="PROSITE" id="PS50172">
    <property type="entry name" value="BRCT"/>
    <property type="match status" value="1"/>
</dbReference>
<feature type="compositionally biased region" description="Low complexity" evidence="1">
    <location>
        <begin position="256"/>
        <end position="273"/>
    </location>
</feature>
<feature type="compositionally biased region" description="Basic residues" evidence="1">
    <location>
        <begin position="1012"/>
        <end position="1021"/>
    </location>
</feature>
<feature type="compositionally biased region" description="Low complexity" evidence="1">
    <location>
        <begin position="235"/>
        <end position="246"/>
    </location>
</feature>
<feature type="compositionally biased region" description="Low complexity" evidence="1">
    <location>
        <begin position="467"/>
        <end position="480"/>
    </location>
</feature>
<feature type="compositionally biased region" description="Low complexity" evidence="1">
    <location>
        <begin position="1123"/>
        <end position="1151"/>
    </location>
</feature>
<dbReference type="InterPro" id="IPR001357">
    <property type="entry name" value="BRCT_dom"/>
</dbReference>
<feature type="region of interest" description="Disordered" evidence="1">
    <location>
        <begin position="40"/>
        <end position="520"/>
    </location>
</feature>
<reference evidence="3 4" key="1">
    <citation type="submission" date="2024-06" db="EMBL/GenBank/DDBJ databases">
        <authorList>
            <person name="Kraege A."/>
            <person name="Thomma B."/>
        </authorList>
    </citation>
    <scope>NUCLEOTIDE SEQUENCE [LARGE SCALE GENOMIC DNA]</scope>
</reference>
<evidence type="ECO:0000256" key="1">
    <source>
        <dbReference type="SAM" id="MobiDB-lite"/>
    </source>
</evidence>
<proteinExistence type="predicted"/>
<feature type="compositionally biased region" description="Low complexity" evidence="1">
    <location>
        <begin position="926"/>
        <end position="937"/>
    </location>
</feature>
<comment type="caution">
    <text evidence="3">The sequence shown here is derived from an EMBL/GenBank/DDBJ whole genome shotgun (WGS) entry which is preliminary data.</text>
</comment>
<protein>
    <submittedName>
        <fullName evidence="3">G7927 protein</fullName>
    </submittedName>
</protein>
<keyword evidence="4" id="KW-1185">Reference proteome</keyword>
<feature type="compositionally biased region" description="Basic and acidic residues" evidence="1">
    <location>
        <begin position="785"/>
        <end position="794"/>
    </location>
</feature>
<feature type="region of interest" description="Disordered" evidence="1">
    <location>
        <begin position="535"/>
        <end position="1202"/>
    </location>
</feature>
<feature type="compositionally biased region" description="Low complexity" evidence="1">
    <location>
        <begin position="705"/>
        <end position="716"/>
    </location>
</feature>
<feature type="compositionally biased region" description="Low complexity" evidence="1">
    <location>
        <begin position="49"/>
        <end position="64"/>
    </location>
</feature>
<feature type="compositionally biased region" description="Polar residues" evidence="1">
    <location>
        <begin position="83"/>
        <end position="96"/>
    </location>
</feature>
<sequence length="1422" mass="147794">MQVPLFDATQIEMDAAAAARAPAAAPNEPAQLLDVLRVGQNASGPPEGAQTAAEALEQAQQRQTGVSMGYDDGDSVWLPQLTGGPSHQVRVSQQEIMSPPKEDTPAMPSANPGNLPLQIPPPPDQAPLPAYEQPQGGIAEPTLAEALPAAELLRSQQDDSGNLDDPAQPVASRADRHPAYPASMESMLAADLEEDDSLHVTRAPRRRALVLDDTQPADEQPGAEEPAIPGNSTKTLAAAQLDQATQPGLGIRKSSAQQPAGGQQADGAPAGQPNTMQQLGLDSPGLPDQAQGLSNVQGQHQATAGEEPEQAPPATGPGSGALRPSTQEPDQAAPAWTPITSPDGWRSKRKARSTEPSPAAKPEGQHPHSSAAEKPSTESTPATVGMEGQVVKAPDQGPRRQYVQEDSGLAPELEEGSWRVKIHSQPESETPDAPAVSAEQQPDLTPPQADAAPLEPDMATEQQPYLASAAQTATPAEQQPNVAHEQQPNVDPAGEPAAPQQQQQQPKLPPETQGVTSGQMFAALANVGNLAGIYPDSQVEPARQVPAHEPQSTPPEETPVKDKSPEQPQAGTGAAEQLHQHSLEDVGLPAAAAAGEAQLPHTVSEPAADEPEAEKKGRNTIQPGQAKGRAKATGRAAAAKGRRDQANAPSSSAEAMPAAEAAPVQPEQQQTEPPAAIARAQHSEYSFPDTAPDDIPPVRIERAAAKATRLASASVAQEEPEEGSDDPPKIAAGRRKKADQSKAAGSKARKGKAATPRVGVGKSGTAAGEIVEAEGPSEPDEPDEGPEKGPERAIRQGRRTAKAAQPGAEAAPASARPKRAAKKAAAAEEAAAKEHSLTDVPDQADQAADEAAVQGEADPEDPPKDRSAGPVRGKKTPVPGKGKAGQKGKAEARTDAAADTEVPQATHSVSRATRAAQQKGEDPKQADAGPASAAQQAKRGKRKAPVAAPKKEAEETEPELTDSSAKQFAGLTESQAAADTLAKVKEGRPFSAIQEEDEAPDQEQPAKERAAPAKRARRSKRPSSAQDPAQEADEQPEERQQAPGKRARRSAQADAPQETAAAELEPEQQPAAKPGKRASRALIPHAEVSELEQAQQPAPKRGKRAAQADKAEESLAEPEETEAPPSKRSKPASSAKPGAEVTKQGKAQAAKSGKRAAAKPAQPDAEPPAVIEEEAGPSAAGGTHSTSLASDPAISERELRTPPTRPSVVLISSCVDAKLRKSMTKTIERLGGSVTALAVDFTVFVTLEPAKGQKERGFVKSLNTLSALASGAPIVSEKWVDGSGRSGAFLEARDHLLQDAAAEAKFGFNLAHAWEAAQQGLLLDNTAVFLTPGLTAAEADKGEGLRMLITRAGGSVAKTLAQLDSSGTSQGVILGNEKDVAKEKAWAKKSCKGTFPVIGRSEFVNALLQQRLEPASCPLFTT</sequence>
<feature type="compositionally biased region" description="Low complexity" evidence="1">
    <location>
        <begin position="1052"/>
        <end position="1072"/>
    </location>
</feature>